<dbReference type="CDD" id="cd07381">
    <property type="entry name" value="MPP_CapA"/>
    <property type="match status" value="1"/>
</dbReference>
<gene>
    <name evidence="4" type="ORF">IDH45_33370</name>
</gene>
<dbReference type="SUPFAM" id="SSF56300">
    <property type="entry name" value="Metallo-dependent phosphatases"/>
    <property type="match status" value="1"/>
</dbReference>
<comment type="caution">
    <text evidence="4">The sequence shown here is derived from an EMBL/GenBank/DDBJ whole genome shotgun (WGS) entry which is preliminary data.</text>
</comment>
<keyword evidence="5" id="KW-1185">Reference proteome</keyword>
<comment type="similarity">
    <text evidence="1">Belongs to the CapA family.</text>
</comment>
<name>A0A927CIM6_9BACL</name>
<dbReference type="PANTHER" id="PTHR33393:SF12">
    <property type="entry name" value="CAPSULE BIOSYNTHESIS PROTEIN CAPA"/>
    <property type="match status" value="1"/>
</dbReference>
<proteinExistence type="inferred from homology"/>
<dbReference type="Pfam" id="PF09587">
    <property type="entry name" value="PGA_cap"/>
    <property type="match status" value="1"/>
</dbReference>
<dbReference type="SMART" id="SM00854">
    <property type="entry name" value="PGA_cap"/>
    <property type="match status" value="1"/>
</dbReference>
<feature type="region of interest" description="Disordered" evidence="2">
    <location>
        <begin position="1"/>
        <end position="21"/>
    </location>
</feature>
<evidence type="ECO:0000256" key="2">
    <source>
        <dbReference type="SAM" id="MobiDB-lite"/>
    </source>
</evidence>
<organism evidence="4 5">
    <name type="scientific">Paenibacillus oceani</name>
    <dbReference type="NCBI Taxonomy" id="2772510"/>
    <lineage>
        <taxon>Bacteria</taxon>
        <taxon>Bacillati</taxon>
        <taxon>Bacillota</taxon>
        <taxon>Bacilli</taxon>
        <taxon>Bacillales</taxon>
        <taxon>Paenibacillaceae</taxon>
        <taxon>Paenibacillus</taxon>
    </lineage>
</organism>
<dbReference type="Proteomes" id="UP000639396">
    <property type="component" value="Unassembled WGS sequence"/>
</dbReference>
<dbReference type="Gene3D" id="3.60.21.10">
    <property type="match status" value="1"/>
</dbReference>
<evidence type="ECO:0000256" key="1">
    <source>
        <dbReference type="ARBA" id="ARBA00005662"/>
    </source>
</evidence>
<feature type="domain" description="Capsule synthesis protein CapA" evidence="3">
    <location>
        <begin position="28"/>
        <end position="273"/>
    </location>
</feature>
<evidence type="ECO:0000259" key="3">
    <source>
        <dbReference type="SMART" id="SM00854"/>
    </source>
</evidence>
<evidence type="ECO:0000313" key="4">
    <source>
        <dbReference type="EMBL" id="MBD2866871.1"/>
    </source>
</evidence>
<reference evidence="4" key="1">
    <citation type="submission" date="2020-09" db="EMBL/GenBank/DDBJ databases">
        <title>A novel bacterium of genus Paenibacillus, isolated from South China Sea.</title>
        <authorList>
            <person name="Huang H."/>
            <person name="Mo K."/>
            <person name="Hu Y."/>
        </authorList>
    </citation>
    <scope>NUCLEOTIDE SEQUENCE</scope>
    <source>
        <strain evidence="4">IB182363</strain>
    </source>
</reference>
<accession>A0A927CIM6</accession>
<sequence>MPSGSTGPPEPPQPPPVVQEPPVTTKVTLAAIGDVLIHSSIYKDAKKQEGYDFVPMFERVRTYIEEADIAIANQESMIGGEALGLSDYPRFNSPYEIGDALKTIGFDVVSLANNHSMDGGERAIANALAHWRKLGMTTVGVYGSEEDRDTIRVVDVKGIKIAFLSYTYGTNGIPVPAGKPYLVNLIDTNRAAADIEAARRVADVVVVSAHFGQEYKDLPNDSQKKFAREAAEAGADIVIGHHPHVLQPAEWIETGTGRKTFVVYSLGNFIAAQEGENKRTGGILRLEIEKTATGGTSRIEVKHPSFIPTWISMTNWRKYKVVPVWEAGADQIPDTAAHEEMIRRHMSRWMPELNFPAKPE</sequence>
<dbReference type="AlphaFoldDB" id="A0A927CIM6"/>
<feature type="compositionally biased region" description="Pro residues" evidence="2">
    <location>
        <begin position="8"/>
        <end position="19"/>
    </location>
</feature>
<protein>
    <submittedName>
        <fullName evidence="4">CapA family protein</fullName>
    </submittedName>
</protein>
<dbReference type="EMBL" id="JACXJA010000075">
    <property type="protein sequence ID" value="MBD2866871.1"/>
    <property type="molecule type" value="Genomic_DNA"/>
</dbReference>
<dbReference type="InterPro" id="IPR052169">
    <property type="entry name" value="CW_Biosynth-Accessory"/>
</dbReference>
<dbReference type="PANTHER" id="PTHR33393">
    <property type="entry name" value="POLYGLUTAMINE SYNTHESIS ACCESSORY PROTEIN RV0574C-RELATED"/>
    <property type="match status" value="1"/>
</dbReference>
<dbReference type="InterPro" id="IPR029052">
    <property type="entry name" value="Metallo-depent_PP-like"/>
</dbReference>
<evidence type="ECO:0000313" key="5">
    <source>
        <dbReference type="Proteomes" id="UP000639396"/>
    </source>
</evidence>
<dbReference type="InterPro" id="IPR019079">
    <property type="entry name" value="Capsule_synth_CapA"/>
</dbReference>